<proteinExistence type="predicted"/>
<evidence type="ECO:0000313" key="3">
    <source>
        <dbReference type="Proteomes" id="UP000886812"/>
    </source>
</evidence>
<accession>A0A9D1NID3</accession>
<organism evidence="2 3">
    <name type="scientific">Candidatus Spyradosoma merdigallinarum</name>
    <dbReference type="NCBI Taxonomy" id="2840950"/>
    <lineage>
        <taxon>Bacteria</taxon>
        <taxon>Pseudomonadati</taxon>
        <taxon>Verrucomicrobiota</taxon>
        <taxon>Opitutia</taxon>
        <taxon>Opitutia incertae sedis</taxon>
        <taxon>Candidatus Spyradosoma</taxon>
    </lineage>
</organism>
<protein>
    <submittedName>
        <fullName evidence="2">IS200/IS605 family transposase</fullName>
    </submittedName>
</protein>
<dbReference type="NCBIfam" id="NF033573">
    <property type="entry name" value="transpos_IS200"/>
    <property type="match status" value="1"/>
</dbReference>
<reference evidence="2" key="2">
    <citation type="journal article" date="2021" name="PeerJ">
        <title>Extensive microbial diversity within the chicken gut microbiome revealed by metagenomics and culture.</title>
        <authorList>
            <person name="Gilroy R."/>
            <person name="Ravi A."/>
            <person name="Getino M."/>
            <person name="Pursley I."/>
            <person name="Horton D.L."/>
            <person name="Alikhan N.F."/>
            <person name="Baker D."/>
            <person name="Gharbi K."/>
            <person name="Hall N."/>
            <person name="Watson M."/>
            <person name="Adriaenssens E.M."/>
            <person name="Foster-Nyarko E."/>
            <person name="Jarju S."/>
            <person name="Secka A."/>
            <person name="Antonio M."/>
            <person name="Oren A."/>
            <person name="Chaudhuri R.R."/>
            <person name="La Ragione R."/>
            <person name="Hildebrand F."/>
            <person name="Pallen M.J."/>
        </authorList>
    </citation>
    <scope>NUCLEOTIDE SEQUENCE</scope>
    <source>
        <strain evidence="2">10669</strain>
    </source>
</reference>
<dbReference type="GO" id="GO:0006313">
    <property type="term" value="P:DNA transposition"/>
    <property type="evidence" value="ECO:0007669"/>
    <property type="project" value="InterPro"/>
</dbReference>
<dbReference type="GO" id="GO:0003677">
    <property type="term" value="F:DNA binding"/>
    <property type="evidence" value="ECO:0007669"/>
    <property type="project" value="InterPro"/>
</dbReference>
<dbReference type="SUPFAM" id="SSF143422">
    <property type="entry name" value="Transposase IS200-like"/>
    <property type="match status" value="1"/>
</dbReference>
<gene>
    <name evidence="2" type="primary">tnpA</name>
    <name evidence="2" type="ORF">IAC75_00640</name>
</gene>
<dbReference type="Proteomes" id="UP000886812">
    <property type="component" value="Unassembled WGS sequence"/>
</dbReference>
<evidence type="ECO:0000259" key="1">
    <source>
        <dbReference type="SMART" id="SM01321"/>
    </source>
</evidence>
<dbReference type="PANTHER" id="PTHR33360">
    <property type="entry name" value="TRANSPOSASE FOR INSERTION SEQUENCE ELEMENT IS200"/>
    <property type="match status" value="1"/>
</dbReference>
<reference evidence="2" key="1">
    <citation type="submission" date="2020-10" db="EMBL/GenBank/DDBJ databases">
        <authorList>
            <person name="Gilroy R."/>
        </authorList>
    </citation>
    <scope>NUCLEOTIDE SEQUENCE</scope>
    <source>
        <strain evidence="2">10669</strain>
    </source>
</reference>
<dbReference type="PANTHER" id="PTHR33360:SF2">
    <property type="entry name" value="TRANSPOSASE FOR INSERTION SEQUENCE ELEMENT IS200"/>
    <property type="match status" value="1"/>
</dbReference>
<dbReference type="SMART" id="SM01321">
    <property type="entry name" value="Y1_Tnp"/>
    <property type="match status" value="1"/>
</dbReference>
<dbReference type="InterPro" id="IPR002686">
    <property type="entry name" value="Transposase_17"/>
</dbReference>
<sequence length="148" mass="16977">MSLTSVYIHIVFRTKAGVPALELDASEKLYRYIWGIVKKSGSALLRINGMEDHLHLLVRLSASISIAELVRDVKANSSRWLKASKAEFPLFSGWATEYAVFSCSEREKSAVFNYVKNQREHHKRVSFAEEVKALFEEYAEEIPYFLKS</sequence>
<name>A0A9D1NID3_9BACT</name>
<dbReference type="AlphaFoldDB" id="A0A9D1NID3"/>
<dbReference type="Gene3D" id="3.30.70.1290">
    <property type="entry name" value="Transposase IS200-like"/>
    <property type="match status" value="1"/>
</dbReference>
<comment type="caution">
    <text evidence="2">The sequence shown here is derived from an EMBL/GenBank/DDBJ whole genome shotgun (WGS) entry which is preliminary data.</text>
</comment>
<dbReference type="Pfam" id="PF01797">
    <property type="entry name" value="Y1_Tnp"/>
    <property type="match status" value="1"/>
</dbReference>
<dbReference type="EMBL" id="DVOG01000017">
    <property type="protein sequence ID" value="HIV03645.1"/>
    <property type="molecule type" value="Genomic_DNA"/>
</dbReference>
<feature type="domain" description="Transposase IS200-like" evidence="1">
    <location>
        <begin position="3"/>
        <end position="118"/>
    </location>
</feature>
<evidence type="ECO:0000313" key="2">
    <source>
        <dbReference type="EMBL" id="HIV03645.1"/>
    </source>
</evidence>
<dbReference type="InterPro" id="IPR036515">
    <property type="entry name" value="Transposase_17_sf"/>
</dbReference>
<dbReference type="GO" id="GO:0004803">
    <property type="term" value="F:transposase activity"/>
    <property type="evidence" value="ECO:0007669"/>
    <property type="project" value="InterPro"/>
</dbReference>